<keyword evidence="3" id="KW-1185">Reference proteome</keyword>
<sequence length="158" mass="17693">MPSYSNKLVFPESFLAALRTIAMKQDEHLKVSSLLEELVGPGGERQPSDTEVRAAVWEASGDSGALQLLLDLLNTKLMDLEENSGTEDRDSELLQKTSTERLGQHACYENNSSKETNGSTTQKHKWMSIVYRRGQKELTRLFLREAEHALQLALSEGN</sequence>
<reference evidence="2" key="1">
    <citation type="journal article" date="2022" name="Plant J.">
        <title>Strategies of tolerance reflected in two North American maple genomes.</title>
        <authorList>
            <person name="McEvoy S.L."/>
            <person name="Sezen U.U."/>
            <person name="Trouern-Trend A."/>
            <person name="McMahon S.M."/>
            <person name="Schaberg P.G."/>
            <person name="Yang J."/>
            <person name="Wegrzyn J.L."/>
            <person name="Swenson N.G."/>
        </authorList>
    </citation>
    <scope>NUCLEOTIDE SEQUENCE</scope>
    <source>
        <strain evidence="2">91603</strain>
    </source>
</reference>
<name>A0AAD5NU19_ACENE</name>
<evidence type="ECO:0000256" key="1">
    <source>
        <dbReference type="SAM" id="MobiDB-lite"/>
    </source>
</evidence>
<feature type="compositionally biased region" description="Polar residues" evidence="1">
    <location>
        <begin position="109"/>
        <end position="121"/>
    </location>
</feature>
<accession>A0AAD5NU19</accession>
<dbReference type="Gene3D" id="3.90.1420.10">
    <property type="entry name" value="Rubisco LSMT, substrate-binding domain"/>
    <property type="match status" value="1"/>
</dbReference>
<gene>
    <name evidence="2" type="ORF">LWI28_007876</name>
</gene>
<organism evidence="2 3">
    <name type="scientific">Acer negundo</name>
    <name type="common">Box elder</name>
    <dbReference type="NCBI Taxonomy" id="4023"/>
    <lineage>
        <taxon>Eukaryota</taxon>
        <taxon>Viridiplantae</taxon>
        <taxon>Streptophyta</taxon>
        <taxon>Embryophyta</taxon>
        <taxon>Tracheophyta</taxon>
        <taxon>Spermatophyta</taxon>
        <taxon>Magnoliopsida</taxon>
        <taxon>eudicotyledons</taxon>
        <taxon>Gunneridae</taxon>
        <taxon>Pentapetalae</taxon>
        <taxon>rosids</taxon>
        <taxon>malvids</taxon>
        <taxon>Sapindales</taxon>
        <taxon>Sapindaceae</taxon>
        <taxon>Hippocastanoideae</taxon>
        <taxon>Acereae</taxon>
        <taxon>Acer</taxon>
    </lineage>
</organism>
<evidence type="ECO:0000313" key="2">
    <source>
        <dbReference type="EMBL" id="KAI9180759.1"/>
    </source>
</evidence>
<feature type="compositionally biased region" description="Basic and acidic residues" evidence="1">
    <location>
        <begin position="86"/>
        <end position="103"/>
    </location>
</feature>
<dbReference type="InterPro" id="IPR036464">
    <property type="entry name" value="Rubisco_LSMT_subst-bd_sf"/>
</dbReference>
<feature type="region of interest" description="Disordered" evidence="1">
    <location>
        <begin position="82"/>
        <end position="122"/>
    </location>
</feature>
<comment type="caution">
    <text evidence="2">The sequence shown here is derived from an EMBL/GenBank/DDBJ whole genome shotgun (WGS) entry which is preliminary data.</text>
</comment>
<dbReference type="EMBL" id="JAJSOW010000101">
    <property type="protein sequence ID" value="KAI9180759.1"/>
    <property type="molecule type" value="Genomic_DNA"/>
</dbReference>
<dbReference type="Proteomes" id="UP001064489">
    <property type="component" value="Chromosome 4"/>
</dbReference>
<reference evidence="2" key="2">
    <citation type="submission" date="2023-02" db="EMBL/GenBank/DDBJ databases">
        <authorList>
            <person name="Swenson N.G."/>
            <person name="Wegrzyn J.L."/>
            <person name="Mcevoy S.L."/>
        </authorList>
    </citation>
    <scope>NUCLEOTIDE SEQUENCE</scope>
    <source>
        <strain evidence="2">91603</strain>
        <tissue evidence="2">Leaf</tissue>
    </source>
</reference>
<protein>
    <submittedName>
        <fullName evidence="2">Uncharacterized protein</fullName>
    </submittedName>
</protein>
<dbReference type="AlphaFoldDB" id="A0AAD5NU19"/>
<proteinExistence type="predicted"/>
<evidence type="ECO:0000313" key="3">
    <source>
        <dbReference type="Proteomes" id="UP001064489"/>
    </source>
</evidence>